<comment type="caution">
    <text evidence="3">The sequence shown here is derived from an EMBL/GenBank/DDBJ whole genome shotgun (WGS) entry which is preliminary data.</text>
</comment>
<dbReference type="Pfam" id="PF13635">
    <property type="entry name" value="DUF4143"/>
    <property type="match status" value="1"/>
</dbReference>
<dbReference type="PANTHER" id="PTHR33295">
    <property type="entry name" value="ATPASE"/>
    <property type="match status" value="1"/>
</dbReference>
<evidence type="ECO:0000259" key="1">
    <source>
        <dbReference type="Pfam" id="PF13173"/>
    </source>
</evidence>
<sequence>MFRNVMNDLATWYETGADKIAVVRGGKFVGKTWAVADFAMGFFEDHIIIDMDKYPDFAAYAAKERRPEKLHAKLTTSLDKYDFKDKLLIFDNAQNCVGLLGNLVEYSRYNTDCRICVIATSCGPIPGEEECQDDICVYEMMPMNFEEFLKAGKGRKLCAFIENQKITPMPDEVRDSVQTMLETFFVTGGMPEAVDEYYKTGDLRRVDVVLKSILDRTTEYLINSTPKRYLTKVMAIWNSIPVQLTKENKKFMYGYVDPKARAREYEASVDQIVRMGVVRQVYRVRNGVLPLANQKDDKSFELYHLDHGLLRVMAGILVQDIDTDNVLDMMDGVIAEQYALAELYVNRSIGDLYFWISSATAKVDFVYEGDGEVIPVDVQTSPHTKAQSSRVFKQRYDNQTSVRISTDDMFVDKGLVNIPLYGIWCF</sequence>
<accession>A0AAI9K6P6</accession>
<dbReference type="PANTHER" id="PTHR33295:SF7">
    <property type="entry name" value="ATPASE"/>
    <property type="match status" value="1"/>
</dbReference>
<gene>
    <name evidence="3" type="ORF">COEU31_25120</name>
</gene>
<feature type="domain" description="AAA" evidence="1">
    <location>
        <begin position="18"/>
        <end position="149"/>
    </location>
</feature>
<organism evidence="3 4">
    <name type="scientific">Coprococcus eutactus</name>
    <dbReference type="NCBI Taxonomy" id="33043"/>
    <lineage>
        <taxon>Bacteria</taxon>
        <taxon>Bacillati</taxon>
        <taxon>Bacillota</taxon>
        <taxon>Clostridia</taxon>
        <taxon>Lachnospirales</taxon>
        <taxon>Lachnospiraceae</taxon>
        <taxon>Coprococcus</taxon>
    </lineage>
</organism>
<proteinExistence type="predicted"/>
<reference evidence="3" key="1">
    <citation type="submission" date="2020-06" db="EMBL/GenBank/DDBJ databases">
        <title>Characterization of fructooligosaccharide metabolism and fructooligosaccharide-degrading enzymes in human commensal butyrate producers.</title>
        <authorList>
            <person name="Tanno H."/>
            <person name="Fujii T."/>
            <person name="Hirano K."/>
            <person name="Maeno S."/>
            <person name="Tonozuka T."/>
            <person name="Sakamoto M."/>
            <person name="Ohkuma M."/>
            <person name="Tochio T."/>
            <person name="Endo A."/>
        </authorList>
    </citation>
    <scope>NUCLEOTIDE SEQUENCE</scope>
    <source>
        <strain evidence="3">JCM 31265</strain>
    </source>
</reference>
<dbReference type="RefSeq" id="WP_022216601.1">
    <property type="nucleotide sequence ID" value="NZ_BLYL01000019.1"/>
</dbReference>
<dbReference type="InterPro" id="IPR025420">
    <property type="entry name" value="DUF4143"/>
</dbReference>
<feature type="domain" description="DUF4143" evidence="2">
    <location>
        <begin position="226"/>
        <end position="379"/>
    </location>
</feature>
<dbReference type="Proteomes" id="UP000660047">
    <property type="component" value="Unassembled WGS sequence"/>
</dbReference>
<evidence type="ECO:0000259" key="2">
    <source>
        <dbReference type="Pfam" id="PF13635"/>
    </source>
</evidence>
<protein>
    <submittedName>
        <fullName evidence="3">ATPase</fullName>
    </submittedName>
</protein>
<evidence type="ECO:0000313" key="4">
    <source>
        <dbReference type="Proteomes" id="UP000660047"/>
    </source>
</evidence>
<dbReference type="Pfam" id="PF13173">
    <property type="entry name" value="AAA_14"/>
    <property type="match status" value="1"/>
</dbReference>
<evidence type="ECO:0000313" key="3">
    <source>
        <dbReference type="EMBL" id="GFO95466.1"/>
    </source>
</evidence>
<dbReference type="InterPro" id="IPR041682">
    <property type="entry name" value="AAA_14"/>
</dbReference>
<dbReference type="AlphaFoldDB" id="A0AAI9K6P6"/>
<dbReference type="EMBL" id="BLYL01000019">
    <property type="protein sequence ID" value="GFO95466.1"/>
    <property type="molecule type" value="Genomic_DNA"/>
</dbReference>
<name>A0AAI9K6P6_9FIRM</name>